<evidence type="ECO:0000313" key="4">
    <source>
        <dbReference type="Proteomes" id="UP000603453"/>
    </source>
</evidence>
<comment type="caution">
    <text evidence="3">The sequence shown here is derived from an EMBL/GenBank/DDBJ whole genome shotgun (WGS) entry which is preliminary data.</text>
</comment>
<feature type="compositionally biased region" description="Polar residues" evidence="1">
    <location>
        <begin position="224"/>
        <end position="258"/>
    </location>
</feature>
<sequence length="392" mass="44183">MHNNKLPYVACDYNYQQQRQQLHNLISEAANTEEEDPLPTFEEFQGIINDYLGNLSPKKRDKALVDHARYCLIQDVLKNPRNTLISTAQFRFWVKKMFQLQPGSYDLVCHDNKPVAMKEQIYDILVNAHKEAHHGGRDKTSAIVRNQFSWIPKELVARFVRQCPTCISRRNGSQTLSAYTSKTSSPRVDYTPSASGSYCYDAATMAAAAAAAAVNVSTPSLLYTPSSKAESDMSTSPSTDNTYKRSPNSYITTSSSPTKRPFFGQNGLFESGDYDNPPRQMKLSTDGAQKTGPNYQIQTSPNSNNLPFSYRRQEYMHYSTYSEHPPSYYNALMNSYNTNDNANLINQHNNSSAFIPMKIEQHQEGNSPNAIKVPSTNNRSSILSHHNSEPQL</sequence>
<evidence type="ECO:0000259" key="2">
    <source>
        <dbReference type="Pfam" id="PF17921"/>
    </source>
</evidence>
<dbReference type="InterPro" id="IPR041588">
    <property type="entry name" value="Integrase_H2C2"/>
</dbReference>
<evidence type="ECO:0000313" key="3">
    <source>
        <dbReference type="EMBL" id="KAG2206971.1"/>
    </source>
</evidence>
<dbReference type="OrthoDB" id="2499658at2759"/>
<organism evidence="3 4">
    <name type="scientific">Mucor saturninus</name>
    <dbReference type="NCBI Taxonomy" id="64648"/>
    <lineage>
        <taxon>Eukaryota</taxon>
        <taxon>Fungi</taxon>
        <taxon>Fungi incertae sedis</taxon>
        <taxon>Mucoromycota</taxon>
        <taxon>Mucoromycotina</taxon>
        <taxon>Mucoromycetes</taxon>
        <taxon>Mucorales</taxon>
        <taxon>Mucorineae</taxon>
        <taxon>Mucoraceae</taxon>
        <taxon>Mucor</taxon>
    </lineage>
</organism>
<evidence type="ECO:0000256" key="1">
    <source>
        <dbReference type="SAM" id="MobiDB-lite"/>
    </source>
</evidence>
<gene>
    <name evidence="3" type="ORF">INT47_008440</name>
</gene>
<proteinExistence type="predicted"/>
<protein>
    <recommendedName>
        <fullName evidence="2">Integrase zinc-binding domain-containing protein</fullName>
    </recommendedName>
</protein>
<feature type="domain" description="Integrase zinc-binding" evidence="2">
    <location>
        <begin position="120"/>
        <end position="170"/>
    </location>
</feature>
<dbReference type="Gene3D" id="1.10.340.70">
    <property type="match status" value="1"/>
</dbReference>
<dbReference type="EMBL" id="JAEPRD010000027">
    <property type="protein sequence ID" value="KAG2206971.1"/>
    <property type="molecule type" value="Genomic_DNA"/>
</dbReference>
<dbReference type="AlphaFoldDB" id="A0A8H7RC87"/>
<name>A0A8H7RC87_9FUNG</name>
<reference evidence="3" key="1">
    <citation type="submission" date="2020-12" db="EMBL/GenBank/DDBJ databases">
        <title>Metabolic potential, ecology and presence of endohyphal bacteria is reflected in genomic diversity of Mucoromycotina.</title>
        <authorList>
            <person name="Muszewska A."/>
            <person name="Okrasinska A."/>
            <person name="Steczkiewicz K."/>
            <person name="Drgas O."/>
            <person name="Orlowska M."/>
            <person name="Perlinska-Lenart U."/>
            <person name="Aleksandrzak-Piekarczyk T."/>
            <person name="Szatraj K."/>
            <person name="Zielenkiewicz U."/>
            <person name="Pilsyk S."/>
            <person name="Malc E."/>
            <person name="Mieczkowski P."/>
            <person name="Kruszewska J.S."/>
            <person name="Biernat P."/>
            <person name="Pawlowska J."/>
        </authorList>
    </citation>
    <scope>NUCLEOTIDE SEQUENCE</scope>
    <source>
        <strain evidence="3">WA0000017839</strain>
    </source>
</reference>
<dbReference type="Pfam" id="PF17921">
    <property type="entry name" value="Integrase_H2C2"/>
    <property type="match status" value="1"/>
</dbReference>
<feature type="compositionally biased region" description="Polar residues" evidence="1">
    <location>
        <begin position="282"/>
        <end position="305"/>
    </location>
</feature>
<accession>A0A8H7RC87</accession>
<keyword evidence="4" id="KW-1185">Reference proteome</keyword>
<dbReference type="Proteomes" id="UP000603453">
    <property type="component" value="Unassembled WGS sequence"/>
</dbReference>
<feature type="region of interest" description="Disordered" evidence="1">
    <location>
        <begin position="362"/>
        <end position="392"/>
    </location>
</feature>
<feature type="compositionally biased region" description="Polar residues" evidence="1">
    <location>
        <begin position="364"/>
        <end position="392"/>
    </location>
</feature>
<feature type="region of interest" description="Disordered" evidence="1">
    <location>
        <begin position="224"/>
        <end position="305"/>
    </location>
</feature>